<keyword evidence="2" id="KW-0812">Transmembrane</keyword>
<dbReference type="EMBL" id="LGRX02023667">
    <property type="protein sequence ID" value="KAK3254379.1"/>
    <property type="molecule type" value="Genomic_DNA"/>
</dbReference>
<feature type="transmembrane region" description="Helical" evidence="2">
    <location>
        <begin position="253"/>
        <end position="276"/>
    </location>
</feature>
<keyword evidence="5" id="KW-1185">Reference proteome</keyword>
<organism evidence="4 5">
    <name type="scientific">Cymbomonas tetramitiformis</name>
    <dbReference type="NCBI Taxonomy" id="36881"/>
    <lineage>
        <taxon>Eukaryota</taxon>
        <taxon>Viridiplantae</taxon>
        <taxon>Chlorophyta</taxon>
        <taxon>Pyramimonadophyceae</taxon>
        <taxon>Pyramimonadales</taxon>
        <taxon>Pyramimonadaceae</taxon>
        <taxon>Cymbomonas</taxon>
    </lineage>
</organism>
<feature type="region of interest" description="Disordered" evidence="1">
    <location>
        <begin position="165"/>
        <end position="238"/>
    </location>
</feature>
<feature type="signal peptide" evidence="3">
    <location>
        <begin position="1"/>
        <end position="21"/>
    </location>
</feature>
<feature type="region of interest" description="Disordered" evidence="1">
    <location>
        <begin position="338"/>
        <end position="369"/>
    </location>
</feature>
<evidence type="ECO:0000313" key="4">
    <source>
        <dbReference type="EMBL" id="KAK3254379.1"/>
    </source>
</evidence>
<gene>
    <name evidence="4" type="ORF">CYMTET_36405</name>
</gene>
<keyword evidence="2" id="KW-0472">Membrane</keyword>
<feature type="compositionally biased region" description="Pro residues" evidence="1">
    <location>
        <begin position="215"/>
        <end position="238"/>
    </location>
</feature>
<name>A0AAE0F7F9_9CHLO</name>
<feature type="compositionally biased region" description="Low complexity" evidence="1">
    <location>
        <begin position="192"/>
        <end position="203"/>
    </location>
</feature>
<evidence type="ECO:0000256" key="2">
    <source>
        <dbReference type="SAM" id="Phobius"/>
    </source>
</evidence>
<evidence type="ECO:0000256" key="1">
    <source>
        <dbReference type="SAM" id="MobiDB-lite"/>
    </source>
</evidence>
<dbReference type="AlphaFoldDB" id="A0AAE0F7F9"/>
<feature type="chain" id="PRO_5042106267" evidence="3">
    <location>
        <begin position="22"/>
        <end position="369"/>
    </location>
</feature>
<protein>
    <submittedName>
        <fullName evidence="4">Uncharacterized protein</fullName>
    </submittedName>
</protein>
<feature type="region of interest" description="Disordered" evidence="1">
    <location>
        <begin position="130"/>
        <end position="151"/>
    </location>
</feature>
<feature type="compositionally biased region" description="Basic and acidic residues" evidence="1">
    <location>
        <begin position="130"/>
        <end position="142"/>
    </location>
</feature>
<dbReference type="Proteomes" id="UP001190700">
    <property type="component" value="Unassembled WGS sequence"/>
</dbReference>
<proteinExistence type="predicted"/>
<reference evidence="4 5" key="1">
    <citation type="journal article" date="2015" name="Genome Biol. Evol.">
        <title>Comparative Genomics of a Bacterivorous Green Alga Reveals Evolutionary Causalities and Consequences of Phago-Mixotrophic Mode of Nutrition.</title>
        <authorList>
            <person name="Burns J.A."/>
            <person name="Paasch A."/>
            <person name="Narechania A."/>
            <person name="Kim E."/>
        </authorList>
    </citation>
    <scope>NUCLEOTIDE SEQUENCE [LARGE SCALE GENOMIC DNA]</scope>
    <source>
        <strain evidence="4 5">PLY_AMNH</strain>
    </source>
</reference>
<evidence type="ECO:0000256" key="3">
    <source>
        <dbReference type="SAM" id="SignalP"/>
    </source>
</evidence>
<comment type="caution">
    <text evidence="4">The sequence shown here is derived from an EMBL/GenBank/DDBJ whole genome shotgun (WGS) entry which is preliminary data.</text>
</comment>
<keyword evidence="3" id="KW-0732">Signal</keyword>
<keyword evidence="2" id="KW-1133">Transmembrane helix</keyword>
<evidence type="ECO:0000313" key="5">
    <source>
        <dbReference type="Proteomes" id="UP001190700"/>
    </source>
</evidence>
<sequence length="369" mass="40530">MGDHSLLRFLFIFCLVVVISGWSGECGWSGCRNDCPYGSRTVESRCCHGSMFGRCLGGTDHKCCWNGCGGGSGDGTVESRVRYNEPSVHYTLHCISETQRRSCDRYEWTSWTGSFEFDSCDVMDPKDCPDAKHGEHGDERVRFKAPTARSDEECLWEVQTRQSALTSLPATDTAPFSRPHQTSRRHSPPRPTSSTPTSFPTPTWLSAAQPTSSSFPPPPLPPSPPVPPPPPAPQPPPPMVLASQAVTFNSKKAVIIGCSVSGSLVLLGMMLGIAAMRARKALRKELKLRQLREQNKLVEGDYELRDEIMNDEAWWDGIMSNLKQTVRPLAKSFSRLDEETEGMGHEGPVTQGGLVGLDEIPDEPGPTVL</sequence>
<accession>A0AAE0F7F9</accession>